<dbReference type="InterPro" id="IPR018108">
    <property type="entry name" value="MCP_transmembrane"/>
</dbReference>
<dbReference type="InterPro" id="IPR052358">
    <property type="entry name" value="Aro_Compnd_Degr_Hydrolases"/>
</dbReference>
<evidence type="ECO:0000313" key="10">
    <source>
        <dbReference type="Proteomes" id="UP000306584"/>
    </source>
</evidence>
<evidence type="ECO:0000313" key="9">
    <source>
        <dbReference type="EMBL" id="THY35276.1"/>
    </source>
</evidence>
<keyword evidence="3" id="KW-0496">Mitochondrion</keyword>
<dbReference type="GO" id="GO:0016787">
    <property type="term" value="F:hydrolase activity"/>
    <property type="evidence" value="ECO:0007669"/>
    <property type="project" value="InterPro"/>
</dbReference>
<evidence type="ECO:0000256" key="7">
    <source>
        <dbReference type="RuleBase" id="RU000488"/>
    </source>
</evidence>
<dbReference type="SUPFAM" id="SSF51556">
    <property type="entry name" value="Metallo-dependent hydrolases"/>
    <property type="match status" value="1"/>
</dbReference>
<reference evidence="9 10" key="1">
    <citation type="submission" date="2018-10" db="EMBL/GenBank/DDBJ databases">
        <title>Fifty Aureobasidium pullulans genomes reveal a recombining polyextremotolerant generalist.</title>
        <authorList>
            <person name="Gostincar C."/>
            <person name="Turk M."/>
            <person name="Zajc J."/>
            <person name="Gunde-Cimerman N."/>
        </authorList>
    </citation>
    <scope>NUCLEOTIDE SEQUENCE [LARGE SCALE GENOMIC DNA]</scope>
    <source>
        <strain evidence="9 10">EXF-6604</strain>
    </source>
</reference>
<dbReference type="InterPro" id="IPR006680">
    <property type="entry name" value="Amidohydro-rel"/>
</dbReference>
<dbReference type="Gene3D" id="3.20.20.140">
    <property type="entry name" value="Metal-dependent hydrolases"/>
    <property type="match status" value="1"/>
</dbReference>
<proteinExistence type="inferred from homology"/>
<comment type="similarity">
    <text evidence="7">Belongs to the mitochondrial carrier (TC 2.A.29) family.</text>
</comment>
<keyword evidence="7" id="KW-0813">Transport</keyword>
<dbReference type="AlphaFoldDB" id="A0A4S9LYZ2"/>
<dbReference type="PANTHER" id="PTHR35563:SF2">
    <property type="entry name" value="BARREL METAL-DEPENDENT HYDROLASE, PUTATIVE (AFU_ORTHOLOGUE AFUA_1G16240)-RELATED"/>
    <property type="match status" value="1"/>
</dbReference>
<comment type="caution">
    <text evidence="9">The sequence shown here is derived from an EMBL/GenBank/DDBJ whole genome shotgun (WGS) entry which is preliminary data.</text>
</comment>
<gene>
    <name evidence="9" type="ORF">D6D01_01424</name>
</gene>
<dbReference type="GO" id="GO:0016020">
    <property type="term" value="C:membrane"/>
    <property type="evidence" value="ECO:0007669"/>
    <property type="project" value="UniProtKB-SubCell"/>
</dbReference>
<dbReference type="SUPFAM" id="SSF103506">
    <property type="entry name" value="Mitochondrial carrier"/>
    <property type="match status" value="1"/>
</dbReference>
<dbReference type="InterPro" id="IPR032466">
    <property type="entry name" value="Metal_Hydrolase"/>
</dbReference>
<dbReference type="PANTHER" id="PTHR35563">
    <property type="entry name" value="BARREL METAL-DEPENDENT HYDROLASE, PUTATIVE (AFU_ORTHOLOGUE AFUA_1G16240)-RELATED"/>
    <property type="match status" value="1"/>
</dbReference>
<keyword evidence="3" id="KW-0999">Mitochondrion inner membrane</keyword>
<accession>A0A4S9LYZ2</accession>
<dbReference type="Pfam" id="PF04909">
    <property type="entry name" value="Amidohydro_2"/>
    <property type="match status" value="1"/>
</dbReference>
<evidence type="ECO:0000256" key="3">
    <source>
        <dbReference type="ARBA" id="ARBA00022792"/>
    </source>
</evidence>
<dbReference type="Pfam" id="PF00153">
    <property type="entry name" value="Mito_carr"/>
    <property type="match status" value="1"/>
</dbReference>
<evidence type="ECO:0000256" key="5">
    <source>
        <dbReference type="ARBA" id="ARBA00023136"/>
    </source>
</evidence>
<feature type="domain" description="Amidohydrolase-related" evidence="8">
    <location>
        <begin position="16"/>
        <end position="287"/>
    </location>
</feature>
<evidence type="ECO:0000256" key="4">
    <source>
        <dbReference type="ARBA" id="ARBA00022989"/>
    </source>
</evidence>
<keyword evidence="2 6" id="KW-0812">Transmembrane</keyword>
<protein>
    <recommendedName>
        <fullName evidence="8">Amidohydrolase-related domain-containing protein</fullName>
    </recommendedName>
</protein>
<name>A0A4S9LYZ2_AURPU</name>
<dbReference type="Proteomes" id="UP000306584">
    <property type="component" value="Unassembled WGS sequence"/>
</dbReference>
<sequence length="384" mass="43124">MQSLTIAQRMPIDAWDSHMHVTNLEYPLASDAAYVPSLHTLTDVCNFEHTIGIQNTVFVQPSIYGDDNSCLLDALRAAGTSHGRGVVAISPDVLNITELQEWHKLGVRGVRINLRSNDATYTANSLSNVLQKYADAIRGFKWVLELYIGMEAMPILEKIVPELGVRVSITHFGAPTMPDPKNATYPLDPYKITGFPSLVNLTLAGATWVKYSAPYRLDNDTQFRGIESIARELLNVAGDRCIFASDWPHTRYEGLDVKPFVGAVLDWTDEANLTKEVFSLNAKELWDIDRRRDSQDPLKYASMPFDNIKTKMQSIGNTHTRMIRCAMHMAKTEGVKVFWKATTPRLVRLTLSSSITFMVYDHAVSIMNNLTADKAELRKMKQVA</sequence>
<keyword evidence="4" id="KW-1133">Transmembrane helix</keyword>
<evidence type="ECO:0000256" key="1">
    <source>
        <dbReference type="ARBA" id="ARBA00004141"/>
    </source>
</evidence>
<organism evidence="9 10">
    <name type="scientific">Aureobasidium pullulans</name>
    <name type="common">Black yeast</name>
    <name type="synonym">Pullularia pullulans</name>
    <dbReference type="NCBI Taxonomy" id="5580"/>
    <lineage>
        <taxon>Eukaryota</taxon>
        <taxon>Fungi</taxon>
        <taxon>Dikarya</taxon>
        <taxon>Ascomycota</taxon>
        <taxon>Pezizomycotina</taxon>
        <taxon>Dothideomycetes</taxon>
        <taxon>Dothideomycetidae</taxon>
        <taxon>Dothideales</taxon>
        <taxon>Saccotheciaceae</taxon>
        <taxon>Aureobasidium</taxon>
    </lineage>
</organism>
<evidence type="ECO:0000259" key="8">
    <source>
        <dbReference type="Pfam" id="PF04909"/>
    </source>
</evidence>
<evidence type="ECO:0000256" key="6">
    <source>
        <dbReference type="PROSITE-ProRule" id="PRU00282"/>
    </source>
</evidence>
<feature type="repeat" description="Solcar" evidence="6">
    <location>
        <begin position="270"/>
        <end position="366"/>
    </location>
</feature>
<dbReference type="InterPro" id="IPR023395">
    <property type="entry name" value="MCP_dom_sf"/>
</dbReference>
<dbReference type="Gene3D" id="1.50.40.10">
    <property type="entry name" value="Mitochondrial carrier domain"/>
    <property type="match status" value="1"/>
</dbReference>
<evidence type="ECO:0000256" key="2">
    <source>
        <dbReference type="ARBA" id="ARBA00022692"/>
    </source>
</evidence>
<comment type="subcellular location">
    <subcellularLocation>
        <location evidence="1">Membrane</location>
        <topology evidence="1">Multi-pass membrane protein</topology>
    </subcellularLocation>
</comment>
<dbReference type="PROSITE" id="PS50920">
    <property type="entry name" value="SOLCAR"/>
    <property type="match status" value="1"/>
</dbReference>
<dbReference type="EMBL" id="QZBD01000025">
    <property type="protein sequence ID" value="THY35276.1"/>
    <property type="molecule type" value="Genomic_DNA"/>
</dbReference>
<keyword evidence="5 6" id="KW-0472">Membrane</keyword>